<evidence type="ECO:0000256" key="8">
    <source>
        <dbReference type="HAMAP-Rule" id="MF_00011"/>
    </source>
</evidence>
<dbReference type="HAMAP" id="MF_00011">
    <property type="entry name" value="Adenylosucc_synth"/>
    <property type="match status" value="1"/>
</dbReference>
<dbReference type="InterPro" id="IPR042109">
    <property type="entry name" value="Adenylosuccinate_synth_dom1"/>
</dbReference>
<dbReference type="Gene3D" id="3.90.170.10">
    <property type="entry name" value="Adenylosuccinate Synthetase, subunit A, domain 3"/>
    <property type="match status" value="1"/>
</dbReference>
<dbReference type="SMART" id="SM00788">
    <property type="entry name" value="Adenylsucc_synt"/>
    <property type="match status" value="1"/>
</dbReference>
<evidence type="ECO:0000256" key="10">
    <source>
        <dbReference type="RuleBase" id="RU000520"/>
    </source>
</evidence>
<dbReference type="InterPro" id="IPR001114">
    <property type="entry name" value="Adenylosuccinate_synthetase"/>
</dbReference>
<feature type="binding site" evidence="8">
    <location>
        <position position="15"/>
    </location>
    <ligand>
        <name>Mg(2+)</name>
        <dbReference type="ChEBI" id="CHEBI:18420"/>
    </ligand>
</feature>
<dbReference type="EMBL" id="BNJK01000001">
    <property type="protein sequence ID" value="GHO96959.1"/>
    <property type="molecule type" value="Genomic_DNA"/>
</dbReference>
<feature type="active site" description="Proton acceptor" evidence="8">
    <location>
        <position position="15"/>
    </location>
</feature>
<comment type="catalytic activity">
    <reaction evidence="8 10">
        <text>IMP + L-aspartate + GTP = N(6)-(1,2-dicarboxyethyl)-AMP + GDP + phosphate + 2 H(+)</text>
        <dbReference type="Rhea" id="RHEA:15753"/>
        <dbReference type="ChEBI" id="CHEBI:15378"/>
        <dbReference type="ChEBI" id="CHEBI:29991"/>
        <dbReference type="ChEBI" id="CHEBI:37565"/>
        <dbReference type="ChEBI" id="CHEBI:43474"/>
        <dbReference type="ChEBI" id="CHEBI:57567"/>
        <dbReference type="ChEBI" id="CHEBI:58053"/>
        <dbReference type="ChEBI" id="CHEBI:58189"/>
        <dbReference type="EC" id="6.3.4.4"/>
    </reaction>
</comment>
<dbReference type="PANTHER" id="PTHR11846:SF0">
    <property type="entry name" value="ADENYLOSUCCINATE SYNTHETASE"/>
    <property type="match status" value="1"/>
</dbReference>
<keyword evidence="12" id="KW-1185">Reference proteome</keyword>
<gene>
    <name evidence="11" type="primary">purA_2</name>
    <name evidence="8" type="synonym">purA</name>
    <name evidence="11" type="ORF">KSF_070070</name>
</gene>
<dbReference type="NCBIfam" id="TIGR00184">
    <property type="entry name" value="purA"/>
    <property type="match status" value="1"/>
</dbReference>
<evidence type="ECO:0000313" key="11">
    <source>
        <dbReference type="EMBL" id="GHO96959.1"/>
    </source>
</evidence>
<dbReference type="GO" id="GO:0004019">
    <property type="term" value="F:adenylosuccinate synthase activity"/>
    <property type="evidence" value="ECO:0007669"/>
    <property type="project" value="UniProtKB-UniRule"/>
</dbReference>
<feature type="binding site" evidence="8">
    <location>
        <begin position="331"/>
        <end position="333"/>
    </location>
    <ligand>
        <name>GTP</name>
        <dbReference type="ChEBI" id="CHEBI:37565"/>
    </ligand>
</feature>
<dbReference type="NCBIfam" id="NF002223">
    <property type="entry name" value="PRK01117.1"/>
    <property type="match status" value="1"/>
</dbReference>
<dbReference type="SUPFAM" id="SSF52540">
    <property type="entry name" value="P-loop containing nucleoside triphosphate hydrolases"/>
    <property type="match status" value="1"/>
</dbReference>
<organism evidence="11 12">
    <name type="scientific">Reticulibacter mediterranei</name>
    <dbReference type="NCBI Taxonomy" id="2778369"/>
    <lineage>
        <taxon>Bacteria</taxon>
        <taxon>Bacillati</taxon>
        <taxon>Chloroflexota</taxon>
        <taxon>Ktedonobacteria</taxon>
        <taxon>Ktedonobacterales</taxon>
        <taxon>Reticulibacteraceae</taxon>
        <taxon>Reticulibacter</taxon>
    </lineage>
</organism>
<dbReference type="Gene3D" id="1.10.300.10">
    <property type="entry name" value="Adenylosuccinate Synthetase, subunit A, domain 2"/>
    <property type="match status" value="1"/>
</dbReference>
<comment type="caution">
    <text evidence="8">Lacks conserved residue(s) required for the propagation of feature annotation.</text>
</comment>
<evidence type="ECO:0000256" key="1">
    <source>
        <dbReference type="ARBA" id="ARBA00011738"/>
    </source>
</evidence>
<dbReference type="Pfam" id="PF00709">
    <property type="entry name" value="Adenylsucc_synt"/>
    <property type="match status" value="1"/>
</dbReference>
<evidence type="ECO:0000256" key="6">
    <source>
        <dbReference type="ARBA" id="ARBA00022842"/>
    </source>
</evidence>
<keyword evidence="7 8" id="KW-0342">GTP-binding</keyword>
<keyword evidence="4 8" id="KW-0547">Nucleotide-binding</keyword>
<evidence type="ECO:0000256" key="9">
    <source>
        <dbReference type="PROSITE-ProRule" id="PRU10134"/>
    </source>
</evidence>
<keyword evidence="8" id="KW-0963">Cytoplasm</keyword>
<evidence type="ECO:0000256" key="3">
    <source>
        <dbReference type="ARBA" id="ARBA00022723"/>
    </source>
</evidence>
<dbReference type="EC" id="6.3.4.4" evidence="8 10"/>
<dbReference type="InterPro" id="IPR033128">
    <property type="entry name" value="Adenylosuccin_syn_Lys_AS"/>
</dbReference>
<feature type="binding site" evidence="8">
    <location>
        <begin position="42"/>
        <end position="44"/>
    </location>
    <ligand>
        <name>GTP</name>
        <dbReference type="ChEBI" id="CHEBI:37565"/>
    </ligand>
</feature>
<feature type="binding site" description="in other chain" evidence="8">
    <location>
        <begin position="40"/>
        <end position="43"/>
    </location>
    <ligand>
        <name>IMP</name>
        <dbReference type="ChEBI" id="CHEBI:58053"/>
        <note>ligand shared between dimeric partners</note>
    </ligand>
</feature>
<accession>A0A8J3IJZ6</accession>
<feature type="binding site" evidence="8">
    <location>
        <position position="144"/>
    </location>
    <ligand>
        <name>IMP</name>
        <dbReference type="ChEBI" id="CHEBI:58053"/>
        <note>ligand shared between dimeric partners</note>
    </ligand>
</feature>
<comment type="subunit">
    <text evidence="1 8">Homodimer.</text>
</comment>
<dbReference type="Gene3D" id="3.40.440.10">
    <property type="entry name" value="Adenylosuccinate Synthetase, subunit A, domain 1"/>
    <property type="match status" value="1"/>
</dbReference>
<dbReference type="FunFam" id="3.90.170.10:FF:000001">
    <property type="entry name" value="Adenylosuccinate synthetase"/>
    <property type="match status" value="1"/>
</dbReference>
<feature type="binding site" description="in other chain" evidence="8">
    <location>
        <begin position="15"/>
        <end position="18"/>
    </location>
    <ligand>
        <name>IMP</name>
        <dbReference type="ChEBI" id="CHEBI:58053"/>
        <note>ligand shared between dimeric partners</note>
    </ligand>
</feature>
<dbReference type="PROSITE" id="PS01266">
    <property type="entry name" value="ADENYLOSUCCIN_SYN_1"/>
    <property type="match status" value="1"/>
</dbReference>
<keyword evidence="6 8" id="KW-0460">Magnesium</keyword>
<dbReference type="GO" id="GO:0005525">
    <property type="term" value="F:GTP binding"/>
    <property type="evidence" value="ECO:0007669"/>
    <property type="project" value="UniProtKB-UniRule"/>
</dbReference>
<dbReference type="FunFam" id="1.10.300.10:FF:000001">
    <property type="entry name" value="Adenylosuccinate synthetase"/>
    <property type="match status" value="1"/>
</dbReference>
<comment type="similarity">
    <text evidence="8 10">Belongs to the adenylosuccinate synthetase family.</text>
</comment>
<evidence type="ECO:0000256" key="4">
    <source>
        <dbReference type="ARBA" id="ARBA00022741"/>
    </source>
</evidence>
<dbReference type="InterPro" id="IPR027417">
    <property type="entry name" value="P-loop_NTPase"/>
</dbReference>
<name>A0A8J3IJZ6_9CHLR</name>
<feature type="active site" evidence="9">
    <location>
        <position position="141"/>
    </location>
</feature>
<dbReference type="InterPro" id="IPR042110">
    <property type="entry name" value="Adenylosuccinate_synth_dom2"/>
</dbReference>
<keyword evidence="3 8" id="KW-0479">Metal-binding</keyword>
<reference evidence="11" key="1">
    <citation type="submission" date="2020-10" db="EMBL/GenBank/DDBJ databases">
        <title>Taxonomic study of unclassified bacteria belonging to the class Ktedonobacteria.</title>
        <authorList>
            <person name="Yabe S."/>
            <person name="Wang C.M."/>
            <person name="Zheng Y."/>
            <person name="Sakai Y."/>
            <person name="Cavaletti L."/>
            <person name="Monciardini P."/>
            <person name="Donadio S."/>
        </authorList>
    </citation>
    <scope>NUCLEOTIDE SEQUENCE</scope>
    <source>
        <strain evidence="11">ID150040</strain>
    </source>
</reference>
<feature type="binding site" description="in other chain" evidence="8">
    <location>
        <position position="239"/>
    </location>
    <ligand>
        <name>IMP</name>
        <dbReference type="ChEBI" id="CHEBI:58053"/>
        <note>ligand shared between dimeric partners</note>
    </ligand>
</feature>
<dbReference type="GO" id="GO:0005737">
    <property type="term" value="C:cytoplasm"/>
    <property type="evidence" value="ECO:0007669"/>
    <property type="project" value="UniProtKB-SubCell"/>
</dbReference>
<comment type="pathway">
    <text evidence="8 10">Purine metabolism; AMP biosynthesis via de novo pathway; AMP from IMP: step 1/2.</text>
</comment>
<protein>
    <recommendedName>
        <fullName evidence="8 10">Adenylosuccinate synthetase</fullName>
        <shortName evidence="8">AMPSase</shortName>
        <shortName evidence="8">AdSS</shortName>
        <ecNumber evidence="8 10">6.3.4.4</ecNumber>
    </recommendedName>
    <alternativeName>
        <fullName evidence="8">IMP--aspartate ligase</fullName>
    </alternativeName>
</protein>
<dbReference type="PROSITE" id="PS00513">
    <property type="entry name" value="ADENYLOSUCCIN_SYN_2"/>
    <property type="match status" value="1"/>
</dbReference>
<feature type="binding site" description="in other chain" evidence="8">
    <location>
        <position position="303"/>
    </location>
    <ligand>
        <name>IMP</name>
        <dbReference type="ChEBI" id="CHEBI:58053"/>
        <note>ligand shared between dimeric partners</note>
    </ligand>
</feature>
<feature type="binding site" evidence="8">
    <location>
        <begin position="14"/>
        <end position="20"/>
    </location>
    <ligand>
        <name>GTP</name>
        <dbReference type="ChEBI" id="CHEBI:37565"/>
    </ligand>
</feature>
<keyword evidence="5 8" id="KW-0658">Purine biosynthesis</keyword>
<dbReference type="GO" id="GO:0046040">
    <property type="term" value="P:IMP metabolic process"/>
    <property type="evidence" value="ECO:0007669"/>
    <property type="project" value="TreeGrafter"/>
</dbReference>
<evidence type="ECO:0000256" key="7">
    <source>
        <dbReference type="ARBA" id="ARBA00023134"/>
    </source>
</evidence>
<comment type="function">
    <text evidence="8">Plays an important role in the de novo pathway of purine nucleotide biosynthesis. Catalyzes the first committed step in the biosynthesis of AMP from IMP.</text>
</comment>
<comment type="cofactor">
    <cofactor evidence="8">
        <name>Mg(2+)</name>
        <dbReference type="ChEBI" id="CHEBI:18420"/>
    </cofactor>
    <text evidence="8">Binds 1 Mg(2+) ion per subunit.</text>
</comment>
<dbReference type="GO" id="GO:0000287">
    <property type="term" value="F:magnesium ion binding"/>
    <property type="evidence" value="ECO:0007669"/>
    <property type="project" value="UniProtKB-UniRule"/>
</dbReference>
<proteinExistence type="inferred from homology"/>
<dbReference type="UniPathway" id="UPA00075">
    <property type="reaction ID" value="UER00335"/>
</dbReference>
<dbReference type="InterPro" id="IPR018220">
    <property type="entry name" value="Adenylosuccin_syn_GTP-bd"/>
</dbReference>
<feature type="binding site" evidence="8">
    <location>
        <position position="305"/>
    </location>
    <ligand>
        <name>GTP</name>
        <dbReference type="ChEBI" id="CHEBI:37565"/>
    </ligand>
</feature>
<sequence>MAENVTVVVGTQWGDEGKGKLVDLLSSQADLCMRFQGGGNAGHTVVNDHGTFKLHLVPCGVFNPECLCIMGTGTVIDPAALLQEIAELEQQGVAAKNVLVSDRAHVVMPYHKLLDQVEDEARGAYRVGTTGRGIGPAYTDKVARIGLRIGDLLYENVLREKLSTILRRHNTVLTTYGQQPFDLEQLVAEAREWGEQLRSRIVDTLPITRAALRDGKRIMLEGQLSAMKDIDWGSYPFVTSSSPTAAGAAAGSGIPPRRLDQIIGVAKAYSTQVGTGPMPSELHDAQGEFLRNHGGEFGATTGRPRRVGWFDAVVTRYVCEINGCTGLALTKLDVLDSLSEIPVCVAYRYKGERIEDLPDTIIHEQCEPIYEVLPGWQSNTSELRSISDLPNNARAYLDRLAELVQTPLHSVGVGPHRHQTLLAQ</sequence>
<feature type="binding site" evidence="8">
    <location>
        <begin position="299"/>
        <end position="305"/>
    </location>
    <ligand>
        <name>substrate</name>
    </ligand>
</feature>
<comment type="caution">
    <text evidence="11">The sequence shown here is derived from an EMBL/GenBank/DDBJ whole genome shotgun (WGS) entry which is preliminary data.</text>
</comment>
<dbReference type="AlphaFoldDB" id="A0A8J3IJZ6"/>
<evidence type="ECO:0000313" key="12">
    <source>
        <dbReference type="Proteomes" id="UP000597444"/>
    </source>
</evidence>
<dbReference type="GO" id="GO:0044208">
    <property type="term" value="P:'de novo' AMP biosynthetic process"/>
    <property type="evidence" value="ECO:0007669"/>
    <property type="project" value="UniProtKB-UniRule"/>
</dbReference>
<feature type="binding site" evidence="8">
    <location>
        <position position="42"/>
    </location>
    <ligand>
        <name>Mg(2+)</name>
        <dbReference type="ChEBI" id="CHEBI:18420"/>
    </ligand>
</feature>
<feature type="binding site" description="in other chain" evidence="8">
    <location>
        <position position="130"/>
    </location>
    <ligand>
        <name>IMP</name>
        <dbReference type="ChEBI" id="CHEBI:58053"/>
        <note>ligand shared between dimeric partners</note>
    </ligand>
</feature>
<feature type="binding site" evidence="8">
    <location>
        <begin position="412"/>
        <end position="414"/>
    </location>
    <ligand>
        <name>GTP</name>
        <dbReference type="ChEBI" id="CHEBI:37565"/>
    </ligand>
</feature>
<feature type="active site" description="Proton donor" evidence="8">
    <location>
        <position position="43"/>
    </location>
</feature>
<evidence type="ECO:0000256" key="5">
    <source>
        <dbReference type="ARBA" id="ARBA00022755"/>
    </source>
</evidence>
<dbReference type="CDD" id="cd03108">
    <property type="entry name" value="AdSS"/>
    <property type="match status" value="1"/>
</dbReference>
<evidence type="ECO:0000256" key="2">
    <source>
        <dbReference type="ARBA" id="ARBA00022598"/>
    </source>
</evidence>
<dbReference type="Proteomes" id="UP000597444">
    <property type="component" value="Unassembled WGS sequence"/>
</dbReference>
<dbReference type="InterPro" id="IPR042111">
    <property type="entry name" value="Adenylosuccinate_synth_dom3"/>
</dbReference>
<dbReference type="RefSeq" id="WP_220207546.1">
    <property type="nucleotide sequence ID" value="NZ_BNJK01000001.1"/>
</dbReference>
<keyword evidence="2 8" id="KW-0436">Ligase</keyword>
<comment type="subcellular location">
    <subcellularLocation>
        <location evidence="8">Cytoplasm</location>
    </subcellularLocation>
</comment>
<dbReference type="PANTHER" id="PTHR11846">
    <property type="entry name" value="ADENYLOSUCCINATE SYNTHETASE"/>
    <property type="match status" value="1"/>
</dbReference>